<name>A0A8H6WMJ9_MYCCL</name>
<feature type="transmembrane region" description="Helical" evidence="2">
    <location>
        <begin position="121"/>
        <end position="140"/>
    </location>
</feature>
<keyword evidence="2" id="KW-0812">Transmembrane</keyword>
<proteinExistence type="predicted"/>
<accession>A0A8H6WMJ9</accession>
<keyword evidence="2" id="KW-1133">Transmembrane helix</keyword>
<dbReference type="Proteomes" id="UP000613580">
    <property type="component" value="Unassembled WGS sequence"/>
</dbReference>
<dbReference type="EMBL" id="JACAZE010000001">
    <property type="protein sequence ID" value="KAF7322892.1"/>
    <property type="molecule type" value="Genomic_DNA"/>
</dbReference>
<keyword evidence="4" id="KW-1185">Reference proteome</keyword>
<dbReference type="OrthoDB" id="3188789at2759"/>
<keyword evidence="2" id="KW-0472">Membrane</keyword>
<feature type="transmembrane region" description="Helical" evidence="2">
    <location>
        <begin position="44"/>
        <end position="69"/>
    </location>
</feature>
<evidence type="ECO:0000313" key="4">
    <source>
        <dbReference type="Proteomes" id="UP000613580"/>
    </source>
</evidence>
<gene>
    <name evidence="3" type="ORF">HMN09_00068700</name>
</gene>
<organism evidence="3 4">
    <name type="scientific">Mycena chlorophos</name>
    <name type="common">Agaric fungus</name>
    <name type="synonym">Agaricus chlorophos</name>
    <dbReference type="NCBI Taxonomy" id="658473"/>
    <lineage>
        <taxon>Eukaryota</taxon>
        <taxon>Fungi</taxon>
        <taxon>Dikarya</taxon>
        <taxon>Basidiomycota</taxon>
        <taxon>Agaricomycotina</taxon>
        <taxon>Agaricomycetes</taxon>
        <taxon>Agaricomycetidae</taxon>
        <taxon>Agaricales</taxon>
        <taxon>Marasmiineae</taxon>
        <taxon>Mycenaceae</taxon>
        <taxon>Mycena</taxon>
    </lineage>
</organism>
<dbReference type="AlphaFoldDB" id="A0A8H6WMJ9"/>
<reference evidence="3" key="1">
    <citation type="submission" date="2020-05" db="EMBL/GenBank/DDBJ databases">
        <title>Mycena genomes resolve the evolution of fungal bioluminescence.</title>
        <authorList>
            <person name="Tsai I.J."/>
        </authorList>
    </citation>
    <scope>NUCLEOTIDE SEQUENCE</scope>
    <source>
        <strain evidence="3">110903Hualien_Pintung</strain>
    </source>
</reference>
<evidence type="ECO:0000313" key="3">
    <source>
        <dbReference type="EMBL" id="KAF7322892.1"/>
    </source>
</evidence>
<sequence length="320" mass="34832">MRPNHVANLRLILLSLQAHLQLLLLVAAGWNVNASHGSAAPAAAVVLILMSVLFILLISIGGIVAFFKLPFAFLASIKFEFAWTVVLVVVELAATIGVTATGPPTGSAAAIVASHTLLIPAAWLATTISAIYAVGLFFVVRAHSVMLPEIWSTPAYSVDWFRHTEIDAEKGDDSWTRHLNDIEAEAQKKQPFDLALTIENAARAQAEAHAKFHEKAPWAQDIRRGVEQPFASRPDVPRSPTLSASSVVDPGPEVELPPLPLRVKAKTTVIGSRFIERFRDSWIPARTSPFPTAIADHDKPIPVSKDVKWVRADAQAQQQH</sequence>
<comment type="caution">
    <text evidence="3">The sequence shown here is derived from an EMBL/GenBank/DDBJ whole genome shotgun (WGS) entry which is preliminary data.</text>
</comment>
<evidence type="ECO:0000256" key="1">
    <source>
        <dbReference type="SAM" id="MobiDB-lite"/>
    </source>
</evidence>
<feature type="transmembrane region" description="Helical" evidence="2">
    <location>
        <begin position="81"/>
        <end position="101"/>
    </location>
</feature>
<evidence type="ECO:0000256" key="2">
    <source>
        <dbReference type="SAM" id="Phobius"/>
    </source>
</evidence>
<feature type="region of interest" description="Disordered" evidence="1">
    <location>
        <begin position="230"/>
        <end position="258"/>
    </location>
</feature>
<protein>
    <submittedName>
        <fullName evidence="3">Uncharacterized protein</fullName>
    </submittedName>
</protein>